<evidence type="ECO:0000256" key="1">
    <source>
        <dbReference type="ARBA" id="ARBA00004123"/>
    </source>
</evidence>
<comment type="subcellular location">
    <subcellularLocation>
        <location evidence="1">Nucleus</location>
    </subcellularLocation>
</comment>
<dbReference type="PANTHER" id="PTHR31989">
    <property type="entry name" value="NAC DOMAIN-CONTAINING PROTEIN 82-RELATED"/>
    <property type="match status" value="1"/>
</dbReference>
<evidence type="ECO:0000256" key="4">
    <source>
        <dbReference type="ARBA" id="ARBA00023163"/>
    </source>
</evidence>
<keyword evidence="3" id="KW-0238">DNA-binding</keyword>
<evidence type="ECO:0000313" key="8">
    <source>
        <dbReference type="Proteomes" id="UP000030645"/>
    </source>
</evidence>
<reference evidence="8" key="1">
    <citation type="submission" date="2013-01" db="EMBL/GenBank/DDBJ databases">
        <title>Draft Genome Sequence of a Mulberry Tree, Morus notabilis C.K. Schneid.</title>
        <authorList>
            <person name="He N."/>
            <person name="Zhao S."/>
        </authorList>
    </citation>
    <scope>NUCLEOTIDE SEQUENCE</scope>
</reference>
<protein>
    <submittedName>
        <fullName evidence="7">NAC domain-containing protein 74</fullName>
    </submittedName>
</protein>
<evidence type="ECO:0000256" key="2">
    <source>
        <dbReference type="ARBA" id="ARBA00023015"/>
    </source>
</evidence>
<keyword evidence="8" id="KW-1185">Reference proteome</keyword>
<keyword evidence="2" id="KW-0805">Transcription regulation</keyword>
<proteinExistence type="predicted"/>
<dbReference type="Proteomes" id="UP000030645">
    <property type="component" value="Unassembled WGS sequence"/>
</dbReference>
<dbReference type="STRING" id="981085.W9RVU8"/>
<dbReference type="InterPro" id="IPR036093">
    <property type="entry name" value="NAC_dom_sf"/>
</dbReference>
<name>W9RVU8_9ROSA</name>
<organism evidence="7 8">
    <name type="scientific">Morus notabilis</name>
    <dbReference type="NCBI Taxonomy" id="981085"/>
    <lineage>
        <taxon>Eukaryota</taxon>
        <taxon>Viridiplantae</taxon>
        <taxon>Streptophyta</taxon>
        <taxon>Embryophyta</taxon>
        <taxon>Tracheophyta</taxon>
        <taxon>Spermatophyta</taxon>
        <taxon>Magnoliopsida</taxon>
        <taxon>eudicotyledons</taxon>
        <taxon>Gunneridae</taxon>
        <taxon>Pentapetalae</taxon>
        <taxon>rosids</taxon>
        <taxon>fabids</taxon>
        <taxon>Rosales</taxon>
        <taxon>Moraceae</taxon>
        <taxon>Moreae</taxon>
        <taxon>Morus</taxon>
    </lineage>
</organism>
<dbReference type="GO" id="GO:0003677">
    <property type="term" value="F:DNA binding"/>
    <property type="evidence" value="ECO:0007669"/>
    <property type="project" value="UniProtKB-KW"/>
</dbReference>
<dbReference type="Pfam" id="PF02365">
    <property type="entry name" value="NAM"/>
    <property type="match status" value="1"/>
</dbReference>
<gene>
    <name evidence="7" type="ORF">L484_019595</name>
</gene>
<dbReference type="InterPro" id="IPR003441">
    <property type="entry name" value="NAC-dom"/>
</dbReference>
<evidence type="ECO:0000256" key="5">
    <source>
        <dbReference type="ARBA" id="ARBA00023242"/>
    </source>
</evidence>
<dbReference type="EMBL" id="KE345753">
    <property type="protein sequence ID" value="EXC13637.1"/>
    <property type="molecule type" value="Genomic_DNA"/>
</dbReference>
<dbReference type="Gene3D" id="2.170.150.80">
    <property type="entry name" value="NAC domain"/>
    <property type="match status" value="1"/>
</dbReference>
<evidence type="ECO:0000259" key="6">
    <source>
        <dbReference type="PROSITE" id="PS51005"/>
    </source>
</evidence>
<keyword evidence="4" id="KW-0804">Transcription</keyword>
<dbReference type="PROSITE" id="PS51005">
    <property type="entry name" value="NAC"/>
    <property type="match status" value="1"/>
</dbReference>
<feature type="domain" description="NAC" evidence="6">
    <location>
        <begin position="10"/>
        <end position="141"/>
    </location>
</feature>
<evidence type="ECO:0000313" key="7">
    <source>
        <dbReference type="EMBL" id="EXC13637.1"/>
    </source>
</evidence>
<keyword evidence="5" id="KW-0539">Nucleus</keyword>
<dbReference type="GO" id="GO:0006355">
    <property type="term" value="P:regulation of DNA-templated transcription"/>
    <property type="evidence" value="ECO:0007669"/>
    <property type="project" value="InterPro"/>
</dbReference>
<dbReference type="SUPFAM" id="SSF101941">
    <property type="entry name" value="NAC domain"/>
    <property type="match status" value="1"/>
</dbReference>
<accession>W9RVU8</accession>
<sequence>MSITELPPGMAAGFRFYPTDEELIADYLRPKILGTHPEVEDVIAEVDFYKFEPWDLPRFCSLFSFIEPKSRIKSKDRTWLFFCKRDCKKPRSKRLKRSTKTGFWKITGKEMVIKDQETKKCIGKRKTLVFHKGPTPGQTTN</sequence>
<dbReference type="AlphaFoldDB" id="W9RVU8"/>
<dbReference type="GO" id="GO:0005634">
    <property type="term" value="C:nucleus"/>
    <property type="evidence" value="ECO:0007669"/>
    <property type="project" value="UniProtKB-SubCell"/>
</dbReference>
<evidence type="ECO:0000256" key="3">
    <source>
        <dbReference type="ARBA" id="ARBA00023125"/>
    </source>
</evidence>